<evidence type="ECO:0000313" key="3">
    <source>
        <dbReference type="Proteomes" id="UP001308005"/>
    </source>
</evidence>
<dbReference type="RefSeq" id="WP_324693321.1">
    <property type="nucleotide sequence ID" value="NZ_JAYMYJ010000030.1"/>
</dbReference>
<sequence length="307" mass="31461">MAIDKIKPLDDFLTGARTYNPLKKTTDDEFVVHPIENYLACGIYAGAPLGNWQTIRDLFAAAGQVMPVGARVLGGNGKIYAVGAGGNGMADPVLGGAGWTDVSAGGSGATGTTPTTFSSDAPPDPAKVKVGDMWKTGGATAAPHPKNCVMVWDGSRWMLQAGSPSAVVAEAVSYSGTGWKAVNLTEYQNDIGGSTSGTEFSIGAPGVYDIVVQINPGSALTWAGAAQADWLGTALQLLINGTNVTEGYNVNFAGPIAASPFPAAHPLVISNIGNFFNAGDKLSVKLFHGAPGGSFSGAVNMRVVRRS</sequence>
<reference evidence="2 3" key="2">
    <citation type="submission" date="2024-01" db="EMBL/GenBank/DDBJ databases">
        <authorList>
            <person name="Xie X."/>
        </authorList>
    </citation>
    <scope>NUCLEOTIDE SEQUENCE [LARGE SCALE GENOMIC DNA]</scope>
    <source>
        <strain evidence="2">SCUT-1</strain>
    </source>
</reference>
<keyword evidence="3" id="KW-1185">Reference proteome</keyword>
<dbReference type="Proteomes" id="UP001308005">
    <property type="component" value="Unassembled WGS sequence"/>
</dbReference>
<reference evidence="3" key="1">
    <citation type="submission" date="2023-07" db="EMBL/GenBank/DDBJ databases">
        <title>The carbon used by Thiothrix.</title>
        <authorList>
            <person name="Chen L."/>
        </authorList>
    </citation>
    <scope>NUCLEOTIDE SEQUENCE [LARGE SCALE GENOMIC DNA]</scope>
</reference>
<protein>
    <recommendedName>
        <fullName evidence="4">Tail fiber protein</fullName>
    </recommendedName>
</protein>
<organism evidence="2 3">
    <name type="scientific">Candidatus Thiothrix phosphatis</name>
    <dbReference type="NCBI Taxonomy" id="3112415"/>
    <lineage>
        <taxon>Bacteria</taxon>
        <taxon>Pseudomonadati</taxon>
        <taxon>Pseudomonadota</taxon>
        <taxon>Gammaproteobacteria</taxon>
        <taxon>Thiotrichales</taxon>
        <taxon>Thiotrichaceae</taxon>
        <taxon>Thiothrix</taxon>
    </lineage>
</organism>
<proteinExistence type="predicted"/>
<feature type="region of interest" description="Disordered" evidence="1">
    <location>
        <begin position="106"/>
        <end position="125"/>
    </location>
</feature>
<evidence type="ECO:0008006" key="4">
    <source>
        <dbReference type="Google" id="ProtNLM"/>
    </source>
</evidence>
<feature type="compositionally biased region" description="Low complexity" evidence="1">
    <location>
        <begin position="110"/>
        <end position="119"/>
    </location>
</feature>
<accession>A0ABU6CU94</accession>
<gene>
    <name evidence="2" type="ORF">VSS37_03760</name>
</gene>
<evidence type="ECO:0000256" key="1">
    <source>
        <dbReference type="SAM" id="MobiDB-lite"/>
    </source>
</evidence>
<evidence type="ECO:0000313" key="2">
    <source>
        <dbReference type="EMBL" id="MEB4590087.1"/>
    </source>
</evidence>
<name>A0ABU6CU94_9GAMM</name>
<comment type="caution">
    <text evidence="2">The sequence shown here is derived from an EMBL/GenBank/DDBJ whole genome shotgun (WGS) entry which is preliminary data.</text>
</comment>
<dbReference type="EMBL" id="JAYMYJ010000030">
    <property type="protein sequence ID" value="MEB4590087.1"/>
    <property type="molecule type" value="Genomic_DNA"/>
</dbReference>